<evidence type="ECO:0000256" key="2">
    <source>
        <dbReference type="SAM" id="MobiDB-lite"/>
    </source>
</evidence>
<feature type="compositionally biased region" description="Low complexity" evidence="2">
    <location>
        <begin position="452"/>
        <end position="464"/>
    </location>
</feature>
<feature type="region of interest" description="Disordered" evidence="2">
    <location>
        <begin position="237"/>
        <end position="270"/>
    </location>
</feature>
<feature type="compositionally biased region" description="Polar residues" evidence="2">
    <location>
        <begin position="471"/>
        <end position="480"/>
    </location>
</feature>
<dbReference type="Proteomes" id="UP000469452">
    <property type="component" value="Unassembled WGS sequence"/>
</dbReference>
<comment type="caution">
    <text evidence="3">The sequence shown here is derived from an EMBL/GenBank/DDBJ whole genome shotgun (WGS) entry which is preliminary data.</text>
</comment>
<gene>
    <name evidence="3" type="ORF">AaE_013872</name>
</gene>
<feature type="compositionally biased region" description="Polar residues" evidence="2">
    <location>
        <begin position="29"/>
        <end position="68"/>
    </location>
</feature>
<dbReference type="AlphaFoldDB" id="A0A6A4Z9E1"/>
<evidence type="ECO:0000313" key="4">
    <source>
        <dbReference type="Proteomes" id="UP000469452"/>
    </source>
</evidence>
<reference evidence="3 4" key="1">
    <citation type="submission" date="2019-06" db="EMBL/GenBank/DDBJ databases">
        <title>Genomics analysis of Aphanomyces spp. identifies a new class of oomycete effector associated with host adaptation.</title>
        <authorList>
            <person name="Gaulin E."/>
        </authorList>
    </citation>
    <scope>NUCLEOTIDE SEQUENCE [LARGE SCALE GENOMIC DNA]</scope>
    <source>
        <strain evidence="3 4">E</strain>
    </source>
</reference>
<feature type="compositionally biased region" description="Acidic residues" evidence="2">
    <location>
        <begin position="69"/>
        <end position="78"/>
    </location>
</feature>
<sequence>MVEDSTDALEQEWAASVVQRTWRQYTERQWSNWRTQSAAQENTSSNDDIPPWTSSDELVQALGANSSDNGEENEVVLDDDTRNCPNSGPSSSVEFDISVMESQPANDIMTPPRTGSPFTKVSSVDIPKRGGSSVIAIPAAGLGVVEARLEADESYQTLKAKESVLDLQVHMLVQQQQALVAQQQKLRVLKSQQERDAKARKKMANLRAKQCQELEARRQEETDKFRALETMAIIKNVGNHPQPIPKPHKKRIQPPGAPTPSLHQHTDVPIPKMKTYPRLPGLLGSSHEDFDADTKPKTIADKTSSLSSERKAVACYAQDLTPLVTGNKPRRLKVTGPRNHQPHNERTRSNKAKGKIPHPSKIKGVMSSSTNEPIGNQFDDLDTPPPITIPPFYTHTISSKAPPTKYTMISTPLTAEIKHIPWASTYSKELETPLSTMQQDFTLQCILKQHSTTPSSGLSGLTATPVATGAETPSSPSVSLKTTSASAAVPSMVATAIPCISTYFYTYLQCLFKQTGCSDGKLGLVPTLSIQSNGGGPTVSRRVYLLNKYGKTDADGVAFPTPAIVPNSQPLHTSNNSNPPADPNWQYSSERLQSILAKYKIATTNSTTAEPKQSRATELLLAKYAPTAT</sequence>
<evidence type="ECO:0000256" key="1">
    <source>
        <dbReference type="SAM" id="Coils"/>
    </source>
</evidence>
<keyword evidence="1" id="KW-0175">Coiled coil</keyword>
<feature type="region of interest" description="Disordered" evidence="2">
    <location>
        <begin position="327"/>
        <end position="366"/>
    </location>
</feature>
<name>A0A6A4Z9E1_APHAT</name>
<protein>
    <submittedName>
        <fullName evidence="3">Uncharacterized protein</fullName>
    </submittedName>
</protein>
<accession>A0A6A4Z9E1</accession>
<feature type="compositionally biased region" description="Basic residues" evidence="2">
    <location>
        <begin position="349"/>
        <end position="361"/>
    </location>
</feature>
<feature type="coiled-coil region" evidence="1">
    <location>
        <begin position="172"/>
        <end position="231"/>
    </location>
</feature>
<proteinExistence type="predicted"/>
<evidence type="ECO:0000313" key="3">
    <source>
        <dbReference type="EMBL" id="KAF0706938.1"/>
    </source>
</evidence>
<feature type="region of interest" description="Disordered" evidence="2">
    <location>
        <begin position="564"/>
        <end position="586"/>
    </location>
</feature>
<feature type="compositionally biased region" description="Polar residues" evidence="2">
    <location>
        <begin position="83"/>
        <end position="92"/>
    </location>
</feature>
<dbReference type="VEuPathDB" id="FungiDB:H257_15742"/>
<feature type="region of interest" description="Disordered" evidence="2">
    <location>
        <begin position="29"/>
        <end position="92"/>
    </location>
</feature>
<feature type="region of interest" description="Disordered" evidence="2">
    <location>
        <begin position="452"/>
        <end position="480"/>
    </location>
</feature>
<dbReference type="EMBL" id="VJMI01019586">
    <property type="protein sequence ID" value="KAF0706938.1"/>
    <property type="molecule type" value="Genomic_DNA"/>
</dbReference>
<feature type="compositionally biased region" description="Polar residues" evidence="2">
    <location>
        <begin position="566"/>
        <end position="586"/>
    </location>
</feature>
<organism evidence="3 4">
    <name type="scientific">Aphanomyces astaci</name>
    <name type="common">Crayfish plague agent</name>
    <dbReference type="NCBI Taxonomy" id="112090"/>
    <lineage>
        <taxon>Eukaryota</taxon>
        <taxon>Sar</taxon>
        <taxon>Stramenopiles</taxon>
        <taxon>Oomycota</taxon>
        <taxon>Saprolegniomycetes</taxon>
        <taxon>Saprolegniales</taxon>
        <taxon>Verrucalvaceae</taxon>
        <taxon>Aphanomyces</taxon>
    </lineage>
</organism>